<accession>A0A507BVW2</accession>
<dbReference type="SMART" id="SM00312">
    <property type="entry name" value="PX"/>
    <property type="match status" value="1"/>
</dbReference>
<dbReference type="Pfam" id="PF00787">
    <property type="entry name" value="PX"/>
    <property type="match status" value="1"/>
</dbReference>
<dbReference type="PROSITE" id="PS50195">
    <property type="entry name" value="PX"/>
    <property type="match status" value="1"/>
</dbReference>
<gene>
    <name evidence="11" type="ORF">SmJEL517_g03961</name>
</gene>
<evidence type="ECO:0000256" key="5">
    <source>
        <dbReference type="ARBA" id="ARBA00022927"/>
    </source>
</evidence>
<dbReference type="OrthoDB" id="289314at2759"/>
<dbReference type="STRING" id="1806994.A0A507BVW2"/>
<dbReference type="GO" id="GO:0010008">
    <property type="term" value="C:endosome membrane"/>
    <property type="evidence" value="ECO:0007669"/>
    <property type="project" value="UniProtKB-SubCell"/>
</dbReference>
<dbReference type="CDD" id="cd06867">
    <property type="entry name" value="PX_SNX41_42"/>
    <property type="match status" value="1"/>
</dbReference>
<dbReference type="InterPro" id="IPR027267">
    <property type="entry name" value="AH/BAR_dom_sf"/>
</dbReference>
<dbReference type="PANTHER" id="PTHR46979">
    <property type="entry name" value="SORTING NEXIN-41"/>
    <property type="match status" value="1"/>
</dbReference>
<keyword evidence="6" id="KW-0072">Autophagy</keyword>
<keyword evidence="4" id="KW-0967">Endosome</keyword>
<dbReference type="SUPFAM" id="SSF103657">
    <property type="entry name" value="BAR/IMD domain-like"/>
    <property type="match status" value="1"/>
</dbReference>
<evidence type="ECO:0000256" key="9">
    <source>
        <dbReference type="SAM" id="MobiDB-lite"/>
    </source>
</evidence>
<dbReference type="GO" id="GO:0015031">
    <property type="term" value="P:protein transport"/>
    <property type="evidence" value="ECO:0007669"/>
    <property type="project" value="UniProtKB-KW"/>
</dbReference>
<dbReference type="GO" id="GO:0035091">
    <property type="term" value="F:phosphatidylinositol binding"/>
    <property type="evidence" value="ECO:0007669"/>
    <property type="project" value="InterPro"/>
</dbReference>
<dbReference type="InterPro" id="IPR044106">
    <property type="entry name" value="PX_Snx41/Atg20"/>
</dbReference>
<evidence type="ECO:0000256" key="8">
    <source>
        <dbReference type="ARBA" id="ARBA00023136"/>
    </source>
</evidence>
<name>A0A507BVW2_9FUNG</name>
<proteinExistence type="inferred from homology"/>
<dbReference type="PANTHER" id="PTHR46979:SF2">
    <property type="entry name" value="SORTING NEXIN-41"/>
    <property type="match status" value="1"/>
</dbReference>
<dbReference type="GO" id="GO:0005829">
    <property type="term" value="C:cytosol"/>
    <property type="evidence" value="ECO:0007669"/>
    <property type="project" value="GOC"/>
</dbReference>
<dbReference type="AlphaFoldDB" id="A0A507BVW2"/>
<feature type="compositionally biased region" description="Polar residues" evidence="9">
    <location>
        <begin position="25"/>
        <end position="34"/>
    </location>
</feature>
<evidence type="ECO:0000256" key="3">
    <source>
        <dbReference type="ARBA" id="ARBA00022448"/>
    </source>
</evidence>
<evidence type="ECO:0000256" key="7">
    <source>
        <dbReference type="ARBA" id="ARBA00023121"/>
    </source>
</evidence>
<feature type="region of interest" description="Disordered" evidence="9">
    <location>
        <begin position="1"/>
        <end position="74"/>
    </location>
</feature>
<dbReference type="GeneID" id="42005186"/>
<dbReference type="InterPro" id="IPR051079">
    <property type="entry name" value="Sorting_Nexin_Autophagy"/>
</dbReference>
<dbReference type="Proteomes" id="UP000319731">
    <property type="component" value="Unassembled WGS sequence"/>
</dbReference>
<comment type="subcellular location">
    <subcellularLocation>
        <location evidence="1">Endosome membrane</location>
        <topology evidence="1">Peripheral membrane protein</topology>
    </subcellularLocation>
</comment>
<organism evidence="11 12">
    <name type="scientific">Synchytrium microbalum</name>
    <dbReference type="NCBI Taxonomy" id="1806994"/>
    <lineage>
        <taxon>Eukaryota</taxon>
        <taxon>Fungi</taxon>
        <taxon>Fungi incertae sedis</taxon>
        <taxon>Chytridiomycota</taxon>
        <taxon>Chytridiomycota incertae sedis</taxon>
        <taxon>Chytridiomycetes</taxon>
        <taxon>Synchytriales</taxon>
        <taxon>Synchytriaceae</taxon>
        <taxon>Synchytrium</taxon>
    </lineage>
</organism>
<keyword evidence="3" id="KW-0813">Transport</keyword>
<evidence type="ECO:0000256" key="2">
    <source>
        <dbReference type="ARBA" id="ARBA00010883"/>
    </source>
</evidence>
<dbReference type="InterPro" id="IPR001683">
    <property type="entry name" value="PX_dom"/>
</dbReference>
<evidence type="ECO:0000313" key="12">
    <source>
        <dbReference type="Proteomes" id="UP000319731"/>
    </source>
</evidence>
<feature type="domain" description="PX" evidence="10">
    <location>
        <begin position="167"/>
        <end position="290"/>
    </location>
</feature>
<sequence>MNYHDSGVHGFNDDDAEYRDHAPTSPRNQSSFANQPRPLSEYSGATATGTFSKSNTSSSSSLHRSRSLESTTQVLPSNAIPVPVKDAVGDGAKEPCCNIDRALRAMPFSAFCPNITTGATTNTNGDGRSSLSGSRPSTSQQNWSAASLNAAAKRPPIIRASGIPPTAPPVIQIADAKKVSEFGSSYISYVIQTDLTEPYVFNLETQHRYSDFEGLRKLLQKVYPTIVVPPIPEKHSVAAYATKPGKAKEDPSIIEKRKRLLQSFLNRVAAHPILGKEHVFHQFLQPNVTWIDNLASSGMAHHLRKKDSTGSLIGERASLRQPDAGYAASEDFTSRFAAHISHTLKVHKRIVKHYQEMSSTYSELGSVYNGWSLSETQLSEAIEKVGQAVDSTVSATTALAGTLEERFSEPLGEYSQFSKTIEKVLLNRHRRHAAFEHLTDSLQSKHQNLVTLERSEQEAQRLTAAIGAEGGSSAASISNTSQHTNSSNNNNSNNNNNTSSSSGTTRTSSSGPRAPGLMAAINSIIDNDPELTRRNNISKTKDKIISLEDQLQSALTDLKDANVMVQKDLDLFQERKIADLRNMMLAYALSQREYHRRGVSAWEEAKSEVEKVSAS</sequence>
<dbReference type="Gene3D" id="3.30.1520.10">
    <property type="entry name" value="Phox-like domain"/>
    <property type="match status" value="1"/>
</dbReference>
<dbReference type="GO" id="GO:0042147">
    <property type="term" value="P:retrograde transport, endosome to Golgi"/>
    <property type="evidence" value="ECO:0007669"/>
    <property type="project" value="InterPro"/>
</dbReference>
<dbReference type="Gene3D" id="1.20.1270.60">
    <property type="entry name" value="Arfaptin homology (AH) domain/BAR domain"/>
    <property type="match status" value="2"/>
</dbReference>
<dbReference type="SUPFAM" id="SSF64268">
    <property type="entry name" value="PX domain"/>
    <property type="match status" value="1"/>
</dbReference>
<dbReference type="InterPro" id="IPR036871">
    <property type="entry name" value="PX_dom_sf"/>
</dbReference>
<comment type="caution">
    <text evidence="11">The sequence shown here is derived from an EMBL/GenBank/DDBJ whole genome shotgun (WGS) entry which is preliminary data.</text>
</comment>
<dbReference type="GO" id="GO:0006914">
    <property type="term" value="P:autophagy"/>
    <property type="evidence" value="ECO:0007669"/>
    <property type="project" value="UniProtKB-KW"/>
</dbReference>
<feature type="region of interest" description="Disordered" evidence="9">
    <location>
        <begin position="470"/>
        <end position="516"/>
    </location>
</feature>
<keyword evidence="7" id="KW-0446">Lipid-binding</keyword>
<evidence type="ECO:0000256" key="1">
    <source>
        <dbReference type="ARBA" id="ARBA00004481"/>
    </source>
</evidence>
<keyword evidence="5" id="KW-0653">Protein transport</keyword>
<evidence type="ECO:0000256" key="4">
    <source>
        <dbReference type="ARBA" id="ARBA00022753"/>
    </source>
</evidence>
<evidence type="ECO:0000259" key="10">
    <source>
        <dbReference type="PROSITE" id="PS50195"/>
    </source>
</evidence>
<keyword evidence="12" id="KW-1185">Reference proteome</keyword>
<feature type="compositionally biased region" description="Low complexity" evidence="9">
    <location>
        <begin position="118"/>
        <end position="139"/>
    </location>
</feature>
<dbReference type="RefSeq" id="XP_031024092.1">
    <property type="nucleotide sequence ID" value="XM_031169889.1"/>
</dbReference>
<protein>
    <recommendedName>
        <fullName evidence="10">PX domain-containing protein</fullName>
    </recommendedName>
</protein>
<dbReference type="EMBL" id="QEAO01000024">
    <property type="protein sequence ID" value="TPX32997.1"/>
    <property type="molecule type" value="Genomic_DNA"/>
</dbReference>
<keyword evidence="8" id="KW-0472">Membrane</keyword>
<evidence type="ECO:0000256" key="6">
    <source>
        <dbReference type="ARBA" id="ARBA00023006"/>
    </source>
</evidence>
<feature type="compositionally biased region" description="Low complexity" evidence="9">
    <location>
        <begin position="470"/>
        <end position="510"/>
    </location>
</feature>
<feature type="compositionally biased region" description="Low complexity" evidence="9">
    <location>
        <begin position="48"/>
        <end position="72"/>
    </location>
</feature>
<comment type="similarity">
    <text evidence="2">Belongs to the sorting nexin family.</text>
</comment>
<reference evidence="11 12" key="1">
    <citation type="journal article" date="2019" name="Sci. Rep.">
        <title>Comparative genomics of chytrid fungi reveal insights into the obligate biotrophic and pathogenic lifestyle of Synchytrium endobioticum.</title>
        <authorList>
            <person name="van de Vossenberg B.T.L.H."/>
            <person name="Warris S."/>
            <person name="Nguyen H.D.T."/>
            <person name="van Gent-Pelzer M.P.E."/>
            <person name="Joly D.L."/>
            <person name="van de Geest H.C."/>
            <person name="Bonants P.J.M."/>
            <person name="Smith D.S."/>
            <person name="Levesque C.A."/>
            <person name="van der Lee T.A.J."/>
        </authorList>
    </citation>
    <scope>NUCLEOTIDE SEQUENCE [LARGE SCALE GENOMIC DNA]</scope>
    <source>
        <strain evidence="11 12">JEL517</strain>
    </source>
</reference>
<evidence type="ECO:0000313" key="11">
    <source>
        <dbReference type="EMBL" id="TPX32997.1"/>
    </source>
</evidence>
<feature type="region of interest" description="Disordered" evidence="9">
    <location>
        <begin position="118"/>
        <end position="146"/>
    </location>
</feature>